<comment type="caution">
    <text evidence="2">The sequence shown here is derived from an EMBL/GenBank/DDBJ whole genome shotgun (WGS) entry which is preliminary data.</text>
</comment>
<reference evidence="2 4" key="1">
    <citation type="submission" date="2016-01" db="EMBL/GenBank/DDBJ databases">
        <title>The new phylogeny of the genus Mycobacterium.</title>
        <authorList>
            <person name="Tarcisio F."/>
            <person name="Conor M."/>
            <person name="Antonella G."/>
            <person name="Elisabetta G."/>
            <person name="Giulia F.S."/>
            <person name="Sara T."/>
            <person name="Anna F."/>
            <person name="Clotilde B."/>
            <person name="Roberto B."/>
            <person name="Veronica D.S."/>
            <person name="Fabio R."/>
            <person name="Monica P."/>
            <person name="Olivier J."/>
            <person name="Enrico T."/>
            <person name="Nicola S."/>
        </authorList>
    </citation>
    <scope>NUCLEOTIDE SEQUENCE [LARGE SCALE GENOMIC DNA]</scope>
    <source>
        <strain evidence="2 4">DSM 44243</strain>
    </source>
</reference>
<dbReference type="AlphaFoldDB" id="A0A1X1RWR0"/>
<dbReference type="EMBL" id="LQOM01000006">
    <property type="protein sequence ID" value="ORV19528.1"/>
    <property type="molecule type" value="Genomic_DNA"/>
</dbReference>
<evidence type="ECO:0000313" key="3">
    <source>
        <dbReference type="EMBL" id="PIB79077.1"/>
    </source>
</evidence>
<dbReference type="EMBL" id="PDKV01000010">
    <property type="protein sequence ID" value="PIB79077.1"/>
    <property type="molecule type" value="Genomic_DNA"/>
</dbReference>
<keyword evidence="1" id="KW-0472">Membrane</keyword>
<sequence length="248" mass="26810">MKLFSLAFSGGIGILCVVWTAITLARGEFLTAIVVFGFAVSCVGLAATLIRVRLGRVAPRGTFDAAGTTIRPDRGVEVLAQTMSLAAVVSMGLFAIFAPVGKLDIPMPAARHFYLVYLPFVAAAGAVTGALIMWRAYRRGGPTSYLRLTPEGFEFTEGLWSSVGHGGWGEVNEVTDRQPDSRPPPRSAIVMVMSDGQNHTLPTADAYTRGGEALRQMVRFYWQHPEDRAELTDGRALARLSSNDFKAD</sequence>
<evidence type="ECO:0000313" key="4">
    <source>
        <dbReference type="Proteomes" id="UP000193907"/>
    </source>
</evidence>
<evidence type="ECO:0000313" key="2">
    <source>
        <dbReference type="EMBL" id="ORV19528.1"/>
    </source>
</evidence>
<reference evidence="3 5" key="2">
    <citation type="journal article" date="2017" name="Infect. Genet. Evol.">
        <title>The new phylogeny of the genus Mycobacterium: The old and the news.</title>
        <authorList>
            <person name="Tortoli E."/>
            <person name="Fedrizzi T."/>
            <person name="Meehan C.J."/>
            <person name="Trovato A."/>
            <person name="Grottola A."/>
            <person name="Giacobazzi E."/>
            <person name="Serpini G.F."/>
            <person name="Tagliazucchi S."/>
            <person name="Fabio A."/>
            <person name="Bettua C."/>
            <person name="Bertorelli R."/>
            <person name="Frascaro F."/>
            <person name="De Sanctis V."/>
            <person name="Pecorari M."/>
            <person name="Jousson O."/>
            <person name="Segata N."/>
            <person name="Cirillo D.M."/>
        </authorList>
    </citation>
    <scope>NUCLEOTIDE SEQUENCE [LARGE SCALE GENOMIC DNA]</scope>
    <source>
        <strain evidence="3 5">NCTC 12882</strain>
    </source>
</reference>
<keyword evidence="1" id="KW-0812">Transmembrane</keyword>
<feature type="transmembrane region" description="Helical" evidence="1">
    <location>
        <begin position="78"/>
        <end position="100"/>
    </location>
</feature>
<dbReference type="RefSeq" id="WP_062540872.1">
    <property type="nucleotide sequence ID" value="NZ_LQOM01000006.1"/>
</dbReference>
<name>A0A1X1RWR0_MYCCE</name>
<gene>
    <name evidence="2" type="ORF">AWB95_01075</name>
    <name evidence="3" type="ORF">CQY23_10335</name>
</gene>
<organism evidence="2 4">
    <name type="scientific">Mycobacterium celatum</name>
    <dbReference type="NCBI Taxonomy" id="28045"/>
    <lineage>
        <taxon>Bacteria</taxon>
        <taxon>Bacillati</taxon>
        <taxon>Actinomycetota</taxon>
        <taxon>Actinomycetes</taxon>
        <taxon>Mycobacteriales</taxon>
        <taxon>Mycobacteriaceae</taxon>
        <taxon>Mycobacterium</taxon>
    </lineage>
</organism>
<dbReference type="OrthoDB" id="4376447at2"/>
<feature type="transmembrane region" description="Helical" evidence="1">
    <location>
        <begin position="112"/>
        <end position="134"/>
    </location>
</feature>
<dbReference type="Proteomes" id="UP000193907">
    <property type="component" value="Unassembled WGS sequence"/>
</dbReference>
<keyword evidence="1" id="KW-1133">Transmembrane helix</keyword>
<feature type="transmembrane region" description="Helical" evidence="1">
    <location>
        <begin position="30"/>
        <end position="50"/>
    </location>
</feature>
<proteinExistence type="predicted"/>
<protein>
    <submittedName>
        <fullName evidence="2">Uncharacterized protein</fullName>
    </submittedName>
</protein>
<dbReference type="STRING" id="28045.AWB95_01075"/>
<dbReference type="Proteomes" id="UP000230971">
    <property type="component" value="Unassembled WGS sequence"/>
</dbReference>
<keyword evidence="4" id="KW-1185">Reference proteome</keyword>
<evidence type="ECO:0000313" key="5">
    <source>
        <dbReference type="Proteomes" id="UP000230971"/>
    </source>
</evidence>
<evidence type="ECO:0000256" key="1">
    <source>
        <dbReference type="SAM" id="Phobius"/>
    </source>
</evidence>
<accession>A0A1X1RWR0</accession>